<evidence type="ECO:0000313" key="21">
    <source>
        <dbReference type="EMBL" id="MFC3713498.1"/>
    </source>
</evidence>
<feature type="domain" description="Soluble ligand binding" evidence="19">
    <location>
        <begin position="715"/>
        <end position="748"/>
    </location>
</feature>
<evidence type="ECO:0000313" key="22">
    <source>
        <dbReference type="Proteomes" id="UP001595615"/>
    </source>
</evidence>
<dbReference type="Pfam" id="PF10531">
    <property type="entry name" value="SLBB"/>
    <property type="match status" value="2"/>
</dbReference>
<evidence type="ECO:0000256" key="3">
    <source>
        <dbReference type="ARBA" id="ARBA00022448"/>
    </source>
</evidence>
<evidence type="ECO:0000256" key="9">
    <source>
        <dbReference type="ARBA" id="ARBA00023065"/>
    </source>
</evidence>
<evidence type="ECO:0000259" key="19">
    <source>
        <dbReference type="Pfam" id="PF10531"/>
    </source>
</evidence>
<dbReference type="RefSeq" id="WP_380862048.1">
    <property type="nucleotide sequence ID" value="NZ_JBHRXV010000011.1"/>
</dbReference>
<dbReference type="Pfam" id="PF22461">
    <property type="entry name" value="SLBB_2"/>
    <property type="match status" value="1"/>
</dbReference>
<dbReference type="InterPro" id="IPR019554">
    <property type="entry name" value="Soluble_ligand-bd"/>
</dbReference>
<evidence type="ECO:0000256" key="10">
    <source>
        <dbReference type="ARBA" id="ARBA00023114"/>
    </source>
</evidence>
<sequence length="952" mass="100525">MRRQLRFNFARRLTALCVASLVVVIPALAQQIDPSVLGRIQGQLGAGTNAGEQLDQSRQEGDMDAASTAAQPAGPTSEELELRRQRSRVQLDRLYTPSTVEREYRERLGDPTLRQFGYDLFRSSEGGSGPLTGAVGDGYILGVGDQVVVSFQGATNESQTVRVDREGRIVVGQIRPIRAAGRSIGAVRSELAAETRRTLLGTDVYISLGSVRAISVFVGGEVERPGQYRMTSLGDVATAIARAGGIRRNGSLRNVRIERSGGGRTTVDLYGLLGIGTPSSVRLQDGDRIVIPVIGGTVAVAGAVARPGIYEVRGSTTLSQLISYAGGALRPRGYQAAVSRIAPDGSESFIRATGSAQTIMAGDAVQVSGGSAGGAQNRVALSGFVANPGARALGMTATVRELLGDPDDLRAGTYLPMAVLARRDEITGSRVYEGVNLITALRNSPAVPLRSGDDLFVFSRTDIDFLNSAAVRRVVTGQGNLLPECRSLENLRTLAEDVQSSRFAAVARGSGRLATARRPVLSRSNYDLDERQRRRGETPTVEGGLPSTQTQQQVPASASGAGNAQQAQVPQLDDDEADIRRRRLLNAEREADRYARSGGELEGQNTGEPLCPAVFEAQPDLLPMLIEHAVTIGGAVREPGAYPVATDIAAASLVSVAQGTTVNSRNMLASVIRADDDAAVAPQPNAGLASLVIRPGDDLRIGASQPQFEMGGVLLSGEFAQPGYYTIRKGETLGQLITRAGGLSRLAYPYGAIFTRKSVKELQQEGFKRTARELNAGLLAAISRRGAEAGSLTAATDLIDRLSNIEAPGRMVVETDPQVLAVRPELDTVLEGGDVIVMPKTPNFVLVLGDVNNPGALQFVAGKSTKNYVREAGGLQSSAEADRAFLVLPNGTAQPLSSAGWTRTAAVVPPGSTIIVPKEIDPGRTLDLVRDVATIFGQFATAIASIAILSNQ</sequence>
<feature type="signal peptide" evidence="16">
    <location>
        <begin position="1"/>
        <end position="29"/>
    </location>
</feature>
<feature type="compositionally biased region" description="Polar residues" evidence="15">
    <location>
        <begin position="546"/>
        <end position="555"/>
    </location>
</feature>
<feature type="domain" description="Soluble ligand binding" evidence="19">
    <location>
        <begin position="298"/>
        <end position="339"/>
    </location>
</feature>
<protein>
    <submittedName>
        <fullName evidence="21">SLBB domain-containing protein</fullName>
    </submittedName>
</protein>
<feature type="compositionally biased region" description="Basic and acidic residues" evidence="15">
    <location>
        <begin position="526"/>
        <end position="537"/>
    </location>
</feature>
<keyword evidence="14" id="KW-0449">Lipoprotein</keyword>
<feature type="region of interest" description="Disordered" evidence="15">
    <location>
        <begin position="48"/>
        <end position="82"/>
    </location>
</feature>
<evidence type="ECO:0000256" key="15">
    <source>
        <dbReference type="SAM" id="MobiDB-lite"/>
    </source>
</evidence>
<dbReference type="InterPro" id="IPR003715">
    <property type="entry name" value="Poly_export_N"/>
</dbReference>
<feature type="region of interest" description="Disordered" evidence="15">
    <location>
        <begin position="523"/>
        <end position="577"/>
    </location>
</feature>
<keyword evidence="3" id="KW-0813">Transport</keyword>
<evidence type="ECO:0000256" key="5">
    <source>
        <dbReference type="ARBA" id="ARBA00022597"/>
    </source>
</evidence>
<keyword evidence="8" id="KW-0625">Polysaccharide transport</keyword>
<feature type="domain" description="Polysaccharide export protein N-terminal" evidence="17">
    <location>
        <begin position="136"/>
        <end position="207"/>
    </location>
</feature>
<evidence type="ECO:0000256" key="4">
    <source>
        <dbReference type="ARBA" id="ARBA00022452"/>
    </source>
</evidence>
<evidence type="ECO:0000259" key="20">
    <source>
        <dbReference type="Pfam" id="PF22461"/>
    </source>
</evidence>
<comment type="caution">
    <text evidence="21">The sequence shown here is derived from an EMBL/GenBank/DDBJ whole genome shotgun (WGS) entry which is preliminary data.</text>
</comment>
<evidence type="ECO:0000256" key="13">
    <source>
        <dbReference type="ARBA" id="ARBA00023237"/>
    </source>
</evidence>
<proteinExistence type="inferred from homology"/>
<evidence type="ECO:0000256" key="12">
    <source>
        <dbReference type="ARBA" id="ARBA00023139"/>
    </source>
</evidence>
<name>A0ABV7XEJ8_9SPHN</name>
<keyword evidence="10" id="KW-0626">Porin</keyword>
<comment type="similarity">
    <text evidence="2">Belongs to the BexD/CtrA/VexA family.</text>
</comment>
<dbReference type="Proteomes" id="UP001595615">
    <property type="component" value="Unassembled WGS sequence"/>
</dbReference>
<keyword evidence="4" id="KW-1134">Transmembrane beta strand</keyword>
<feature type="domain" description="Capsule biosynthesis GfcC-like C-terminal" evidence="18">
    <location>
        <begin position="854"/>
        <end position="918"/>
    </location>
</feature>
<feature type="chain" id="PRO_5045180322" evidence="16">
    <location>
        <begin position="30"/>
        <end position="952"/>
    </location>
</feature>
<dbReference type="Pfam" id="PF02563">
    <property type="entry name" value="Poly_export"/>
    <property type="match status" value="1"/>
</dbReference>
<dbReference type="SUPFAM" id="SSF142984">
    <property type="entry name" value="Nqo1 middle domain-like"/>
    <property type="match status" value="1"/>
</dbReference>
<keyword evidence="5" id="KW-0762">Sugar transport</keyword>
<evidence type="ECO:0000256" key="7">
    <source>
        <dbReference type="ARBA" id="ARBA00022729"/>
    </source>
</evidence>
<keyword evidence="6" id="KW-0812">Transmembrane</keyword>
<keyword evidence="13" id="KW-0998">Cell outer membrane</keyword>
<feature type="compositionally biased region" description="Low complexity" evidence="15">
    <location>
        <begin position="556"/>
        <end position="568"/>
    </location>
</feature>
<dbReference type="Gene3D" id="3.10.560.10">
    <property type="entry name" value="Outer membrane lipoprotein wza domain like"/>
    <property type="match status" value="4"/>
</dbReference>
<organism evidence="21 22">
    <name type="scientific">Sphingoaurantiacus capsulatus</name>
    <dbReference type="NCBI Taxonomy" id="1771310"/>
    <lineage>
        <taxon>Bacteria</taxon>
        <taxon>Pseudomonadati</taxon>
        <taxon>Pseudomonadota</taxon>
        <taxon>Alphaproteobacteria</taxon>
        <taxon>Sphingomonadales</taxon>
        <taxon>Sphingosinicellaceae</taxon>
        <taxon>Sphingoaurantiacus</taxon>
    </lineage>
</organism>
<reference evidence="22" key="1">
    <citation type="journal article" date="2019" name="Int. J. Syst. Evol. Microbiol.">
        <title>The Global Catalogue of Microorganisms (GCM) 10K type strain sequencing project: providing services to taxonomists for standard genome sequencing and annotation.</title>
        <authorList>
            <consortium name="The Broad Institute Genomics Platform"/>
            <consortium name="The Broad Institute Genome Sequencing Center for Infectious Disease"/>
            <person name="Wu L."/>
            <person name="Ma J."/>
        </authorList>
    </citation>
    <scope>NUCLEOTIDE SEQUENCE [LARGE SCALE GENOMIC DNA]</scope>
    <source>
        <strain evidence="22">KCTC 42644</strain>
    </source>
</reference>
<evidence type="ECO:0000256" key="16">
    <source>
        <dbReference type="SAM" id="SignalP"/>
    </source>
</evidence>
<dbReference type="PANTHER" id="PTHR33619:SF3">
    <property type="entry name" value="POLYSACCHARIDE EXPORT PROTEIN GFCE-RELATED"/>
    <property type="match status" value="1"/>
</dbReference>
<keyword evidence="11" id="KW-0472">Membrane</keyword>
<dbReference type="InterPro" id="IPR054765">
    <property type="entry name" value="SLBB_dom"/>
</dbReference>
<dbReference type="EMBL" id="JBHRXV010000011">
    <property type="protein sequence ID" value="MFC3713498.1"/>
    <property type="molecule type" value="Genomic_DNA"/>
</dbReference>
<dbReference type="Pfam" id="PF06251">
    <property type="entry name" value="Caps_syn_GfcC_C"/>
    <property type="match status" value="1"/>
</dbReference>
<keyword evidence="12" id="KW-0564">Palmitate</keyword>
<evidence type="ECO:0000256" key="8">
    <source>
        <dbReference type="ARBA" id="ARBA00023047"/>
    </source>
</evidence>
<dbReference type="InterPro" id="IPR049712">
    <property type="entry name" value="Poly_export"/>
</dbReference>
<evidence type="ECO:0000256" key="14">
    <source>
        <dbReference type="ARBA" id="ARBA00023288"/>
    </source>
</evidence>
<evidence type="ECO:0000259" key="18">
    <source>
        <dbReference type="Pfam" id="PF06251"/>
    </source>
</evidence>
<dbReference type="PANTHER" id="PTHR33619">
    <property type="entry name" value="POLYSACCHARIDE EXPORT PROTEIN GFCE-RELATED"/>
    <property type="match status" value="1"/>
</dbReference>
<evidence type="ECO:0000256" key="1">
    <source>
        <dbReference type="ARBA" id="ARBA00004571"/>
    </source>
</evidence>
<evidence type="ECO:0000256" key="2">
    <source>
        <dbReference type="ARBA" id="ARBA00009450"/>
    </source>
</evidence>
<evidence type="ECO:0000256" key="6">
    <source>
        <dbReference type="ARBA" id="ARBA00022692"/>
    </source>
</evidence>
<dbReference type="InterPro" id="IPR010425">
    <property type="entry name" value="Caps_synth_GfcC-like_C"/>
</dbReference>
<feature type="domain" description="SLBB" evidence="20">
    <location>
        <begin position="216"/>
        <end position="290"/>
    </location>
</feature>
<comment type="subcellular location">
    <subcellularLocation>
        <location evidence="1">Cell outer membrane</location>
        <topology evidence="1">Multi-pass membrane protein</topology>
    </subcellularLocation>
</comment>
<keyword evidence="22" id="KW-1185">Reference proteome</keyword>
<accession>A0ABV7XEJ8</accession>
<evidence type="ECO:0000256" key="11">
    <source>
        <dbReference type="ARBA" id="ARBA00023136"/>
    </source>
</evidence>
<gene>
    <name evidence="21" type="ORF">ACFOMD_13010</name>
</gene>
<evidence type="ECO:0000259" key="17">
    <source>
        <dbReference type="Pfam" id="PF02563"/>
    </source>
</evidence>
<keyword evidence="9" id="KW-0406">Ion transport</keyword>
<keyword evidence="7 16" id="KW-0732">Signal</keyword>